<dbReference type="Proteomes" id="UP000699042">
    <property type="component" value="Unassembled WGS sequence"/>
</dbReference>
<dbReference type="EMBL" id="JAESDN010000006">
    <property type="protein sequence ID" value="KAG7048894.1"/>
    <property type="molecule type" value="Genomic_DNA"/>
</dbReference>
<organism evidence="2 3">
    <name type="scientific">Colletotrichum scovillei</name>
    <dbReference type="NCBI Taxonomy" id="1209932"/>
    <lineage>
        <taxon>Eukaryota</taxon>
        <taxon>Fungi</taxon>
        <taxon>Dikarya</taxon>
        <taxon>Ascomycota</taxon>
        <taxon>Pezizomycotina</taxon>
        <taxon>Sordariomycetes</taxon>
        <taxon>Hypocreomycetidae</taxon>
        <taxon>Glomerellales</taxon>
        <taxon>Glomerellaceae</taxon>
        <taxon>Colletotrichum</taxon>
        <taxon>Colletotrichum acutatum species complex</taxon>
    </lineage>
</organism>
<keyword evidence="3" id="KW-1185">Reference proteome</keyword>
<comment type="caution">
    <text evidence="2">The sequence shown here is derived from an EMBL/GenBank/DDBJ whole genome shotgun (WGS) entry which is preliminary data.</text>
</comment>
<feature type="non-terminal residue" evidence="2">
    <location>
        <position position="52"/>
    </location>
</feature>
<evidence type="ECO:0000256" key="1">
    <source>
        <dbReference type="SAM" id="MobiDB-lite"/>
    </source>
</evidence>
<accession>A0A9P7UB16</accession>
<evidence type="ECO:0000313" key="2">
    <source>
        <dbReference type="EMBL" id="KAG7048894.1"/>
    </source>
</evidence>
<proteinExistence type="predicted"/>
<feature type="region of interest" description="Disordered" evidence="1">
    <location>
        <begin position="17"/>
        <end position="43"/>
    </location>
</feature>
<protein>
    <submittedName>
        <fullName evidence="2">Uncharacterized protein</fullName>
    </submittedName>
</protein>
<reference evidence="2" key="1">
    <citation type="submission" date="2021-05" db="EMBL/GenBank/DDBJ databases">
        <title>Comparative genomics of three Colletotrichum scovillei strains and genetic complementation revealed genes involved fungal growth and virulence on chili pepper.</title>
        <authorList>
            <person name="Hsieh D.-K."/>
            <person name="Chuang S.-C."/>
            <person name="Chen C.-Y."/>
            <person name="Chao Y.-T."/>
            <person name="Lu M.-Y.J."/>
            <person name="Lee M.-H."/>
            <person name="Shih M.-C."/>
        </authorList>
    </citation>
    <scope>NUCLEOTIDE SEQUENCE</scope>
    <source>
        <strain evidence="2">Coll-153</strain>
    </source>
</reference>
<dbReference type="AlphaFoldDB" id="A0A9P7UB16"/>
<sequence length="52" mass="6014">MNVTWPLFGPRSFWAGEPLKSTTWPDKPKPPKPAPSQSYNLQQPVHRLMVLR</sequence>
<evidence type="ECO:0000313" key="3">
    <source>
        <dbReference type="Proteomes" id="UP000699042"/>
    </source>
</evidence>
<name>A0A9P7UB16_9PEZI</name>
<gene>
    <name evidence="2" type="ORF">JMJ77_014522</name>
</gene>